<keyword evidence="3" id="KW-1185">Reference proteome</keyword>
<dbReference type="EMBL" id="DF973273">
    <property type="protein sequence ID" value="GAU23653.1"/>
    <property type="molecule type" value="Genomic_DNA"/>
</dbReference>
<organism evidence="2 3">
    <name type="scientific">Trifolium subterraneum</name>
    <name type="common">Subterranean clover</name>
    <dbReference type="NCBI Taxonomy" id="3900"/>
    <lineage>
        <taxon>Eukaryota</taxon>
        <taxon>Viridiplantae</taxon>
        <taxon>Streptophyta</taxon>
        <taxon>Embryophyta</taxon>
        <taxon>Tracheophyta</taxon>
        <taxon>Spermatophyta</taxon>
        <taxon>Magnoliopsida</taxon>
        <taxon>eudicotyledons</taxon>
        <taxon>Gunneridae</taxon>
        <taxon>Pentapetalae</taxon>
        <taxon>rosids</taxon>
        <taxon>fabids</taxon>
        <taxon>Fabales</taxon>
        <taxon>Fabaceae</taxon>
        <taxon>Papilionoideae</taxon>
        <taxon>50 kb inversion clade</taxon>
        <taxon>NPAAA clade</taxon>
        <taxon>Hologalegina</taxon>
        <taxon>IRL clade</taxon>
        <taxon>Trifolieae</taxon>
        <taxon>Trifolium</taxon>
    </lineage>
</organism>
<evidence type="ECO:0000313" key="3">
    <source>
        <dbReference type="Proteomes" id="UP000242715"/>
    </source>
</evidence>
<name>A0A2Z6M0W3_TRISU</name>
<reference evidence="3" key="1">
    <citation type="journal article" date="2017" name="Front. Plant Sci.">
        <title>Climate Clever Clovers: New Paradigm to Reduce the Environmental Footprint of Ruminants by Breeding Low Methanogenic Forages Utilizing Haplotype Variation.</title>
        <authorList>
            <person name="Kaur P."/>
            <person name="Appels R."/>
            <person name="Bayer P.E."/>
            <person name="Keeble-Gagnere G."/>
            <person name="Wang J."/>
            <person name="Hirakawa H."/>
            <person name="Shirasawa K."/>
            <person name="Vercoe P."/>
            <person name="Stefanova K."/>
            <person name="Durmic Z."/>
            <person name="Nichols P."/>
            <person name="Revell C."/>
            <person name="Isobe S.N."/>
            <person name="Edwards D."/>
            <person name="Erskine W."/>
        </authorList>
    </citation>
    <scope>NUCLEOTIDE SEQUENCE [LARGE SCALE GENOMIC DNA]</scope>
    <source>
        <strain evidence="3">cv. Daliak</strain>
    </source>
</reference>
<evidence type="ECO:0000256" key="1">
    <source>
        <dbReference type="SAM" id="MobiDB-lite"/>
    </source>
</evidence>
<sequence length="213" mass="23246">MNIVKGVADLIRRTSGGQSGESSSLQAQKFSPPGPKIRFSDAGDEAIVNILWERYQKVDDKAEKKRLLHVFIKQFVVAFNDWEPVNSGILLESTSENFSSADDMVIGCSAGHPVEVIRVLVDEVTQLSSLVTEWAVVQLKTISGALSADESSNIDKKDELFCSLLGFISRADAAISSSNSSKVLSTEARLHWRQKAIVSVMEAGGLNWLVVVH</sequence>
<feature type="region of interest" description="Disordered" evidence="1">
    <location>
        <begin position="14"/>
        <end position="34"/>
    </location>
</feature>
<dbReference type="Proteomes" id="UP000242715">
    <property type="component" value="Unassembled WGS sequence"/>
</dbReference>
<protein>
    <submittedName>
        <fullName evidence="2">Uncharacterized protein</fullName>
    </submittedName>
</protein>
<accession>A0A2Z6M0W3</accession>
<gene>
    <name evidence="2" type="ORF">TSUD_304280</name>
</gene>
<dbReference type="OrthoDB" id="26681at2759"/>
<proteinExistence type="predicted"/>
<dbReference type="AlphaFoldDB" id="A0A2Z6M0W3"/>
<evidence type="ECO:0000313" key="2">
    <source>
        <dbReference type="EMBL" id="GAU23653.1"/>
    </source>
</evidence>